<gene>
    <name evidence="1" type="ORF">HAX54_027651</name>
</gene>
<evidence type="ECO:0000313" key="2">
    <source>
        <dbReference type="Proteomes" id="UP000823775"/>
    </source>
</evidence>
<organism evidence="1 2">
    <name type="scientific">Datura stramonium</name>
    <name type="common">Jimsonweed</name>
    <name type="synonym">Common thornapple</name>
    <dbReference type="NCBI Taxonomy" id="4076"/>
    <lineage>
        <taxon>Eukaryota</taxon>
        <taxon>Viridiplantae</taxon>
        <taxon>Streptophyta</taxon>
        <taxon>Embryophyta</taxon>
        <taxon>Tracheophyta</taxon>
        <taxon>Spermatophyta</taxon>
        <taxon>Magnoliopsida</taxon>
        <taxon>eudicotyledons</taxon>
        <taxon>Gunneridae</taxon>
        <taxon>Pentapetalae</taxon>
        <taxon>asterids</taxon>
        <taxon>lamiids</taxon>
        <taxon>Solanales</taxon>
        <taxon>Solanaceae</taxon>
        <taxon>Solanoideae</taxon>
        <taxon>Datureae</taxon>
        <taxon>Datura</taxon>
    </lineage>
</organism>
<evidence type="ECO:0000313" key="1">
    <source>
        <dbReference type="EMBL" id="MCD7455276.1"/>
    </source>
</evidence>
<dbReference type="Proteomes" id="UP000823775">
    <property type="component" value="Unassembled WGS sequence"/>
</dbReference>
<reference evidence="1 2" key="1">
    <citation type="journal article" date="2021" name="BMC Genomics">
        <title>Datura genome reveals duplications of psychoactive alkaloid biosynthetic genes and high mutation rate following tissue culture.</title>
        <authorList>
            <person name="Rajewski A."/>
            <person name="Carter-House D."/>
            <person name="Stajich J."/>
            <person name="Litt A."/>
        </authorList>
    </citation>
    <scope>NUCLEOTIDE SEQUENCE [LARGE SCALE GENOMIC DNA]</scope>
    <source>
        <strain evidence="1">AR-01</strain>
    </source>
</reference>
<comment type="caution">
    <text evidence="1">The sequence shown here is derived from an EMBL/GenBank/DDBJ whole genome shotgun (WGS) entry which is preliminary data.</text>
</comment>
<sequence length="70" mass="7407">MLKGHLFLSPGNAMPEVGAADAPLAEAVGDKAGQSFLAVRVQVRRLKCSTMEVFRAGKKKRKALGKSPAL</sequence>
<protein>
    <submittedName>
        <fullName evidence="1">Uncharacterized protein</fullName>
    </submittedName>
</protein>
<accession>A0ABS8S8X7</accession>
<keyword evidence="2" id="KW-1185">Reference proteome</keyword>
<proteinExistence type="predicted"/>
<dbReference type="EMBL" id="JACEIK010000337">
    <property type="protein sequence ID" value="MCD7455276.1"/>
    <property type="molecule type" value="Genomic_DNA"/>
</dbReference>
<name>A0ABS8S8X7_DATST</name>